<proteinExistence type="predicted"/>
<gene>
    <name evidence="1" type="ORF">METZ01_LOCUS197935</name>
</gene>
<evidence type="ECO:0000313" key="1">
    <source>
        <dbReference type="EMBL" id="SVB45081.1"/>
    </source>
</evidence>
<dbReference type="EMBL" id="UINC01042442">
    <property type="protein sequence ID" value="SVB45081.1"/>
    <property type="molecule type" value="Genomic_DNA"/>
</dbReference>
<organism evidence="1">
    <name type="scientific">marine metagenome</name>
    <dbReference type="NCBI Taxonomy" id="408172"/>
    <lineage>
        <taxon>unclassified sequences</taxon>
        <taxon>metagenomes</taxon>
        <taxon>ecological metagenomes</taxon>
    </lineage>
</organism>
<protein>
    <submittedName>
        <fullName evidence="1">Uncharacterized protein</fullName>
    </submittedName>
</protein>
<reference evidence="1" key="1">
    <citation type="submission" date="2018-05" db="EMBL/GenBank/DDBJ databases">
        <authorList>
            <person name="Lanie J.A."/>
            <person name="Ng W.-L."/>
            <person name="Kazmierczak K.M."/>
            <person name="Andrzejewski T.M."/>
            <person name="Davidsen T.M."/>
            <person name="Wayne K.J."/>
            <person name="Tettelin H."/>
            <person name="Glass J.I."/>
            <person name="Rusch D."/>
            <person name="Podicherti R."/>
            <person name="Tsui H.-C.T."/>
            <person name="Winkler M.E."/>
        </authorList>
    </citation>
    <scope>NUCLEOTIDE SEQUENCE</scope>
</reference>
<sequence>MKVVESNEGQTAFELYEVLQRSRLPSGDLMLNAFHTNGFMNKVATTEIEMTPNTNTVVQLDELNKIIANQRGISIDDLAVKGTTVKEQLEATATAGAQANLTDNQIAGKMRSDADRFYKEAAKLRKDAEALSPTKKK</sequence>
<name>A0A382E515_9ZZZZ</name>
<accession>A0A382E515</accession>
<dbReference type="AlphaFoldDB" id="A0A382E515"/>